<evidence type="ECO:0000313" key="5">
    <source>
        <dbReference type="EMBL" id="TKG01202.1"/>
    </source>
</evidence>
<evidence type="ECO:0000259" key="4">
    <source>
        <dbReference type="Pfam" id="PF01420"/>
    </source>
</evidence>
<dbReference type="Proteomes" id="UP000305840">
    <property type="component" value="Unassembled WGS sequence"/>
</dbReference>
<comment type="caution">
    <text evidence="5">The sequence shown here is derived from an EMBL/GenBank/DDBJ whole genome shotgun (WGS) entry which is preliminary data.</text>
</comment>
<feature type="domain" description="Type I restriction modification DNA specificity" evidence="4">
    <location>
        <begin position="108"/>
        <end position="271"/>
    </location>
</feature>
<sequence length="575" mass="64421">MSVEQISMNQLITDNIDVWTSTVKTKSASGRGSSKKRELYGVKKLRELILELAVRGKLVSQDPTDEPASVLIEKIKIKKEQLLKEGTLKNLKKAKVHEAVLSGENKPAGWEAIDFGDITFNLDAKRDPLSVSERKGRQGDYDYYGASGVIDSIDDYLFDKPLLLIGEDGANLVNRSTPIAFMARGKYWVNNHAHVIDGISEDFLIYLGLYINSISLIPYITGMAQPKMNQAKMNSILVLLPPENEQRRIIAKVGELMTLCDQLEQQSEASLDAHQVLVETLLATLTNSQDVTELMANWARISEHFDTLFTTEDRIDQLKQTILQLAVMGKLVPRDPTDEPAANLLERIAEEKVQLIKEKKIKNQKALPPITDDEKPFELPNGWEWCRFGDLCKLVTSGSRGWKAYYANTGATFIRSQDIKYDRVEFDERAYVQLPRSTEGKRTKVDVGNLLMTITGANVAKVAVVEEQMEEAYVSQHVALIKLIDSALIDYLHVWLTGSMGGRGLLLQSSYGAKPGLNLQNINELLVPLAPILELNRVVFKVRELLIICEQLKGSLKESQTTQLHLTDAIVEQAM</sequence>
<proteinExistence type="inferred from homology"/>
<dbReference type="EMBL" id="SYVO01000128">
    <property type="protein sequence ID" value="TKG01202.1"/>
    <property type="molecule type" value="Genomic_DNA"/>
</dbReference>
<keyword evidence="5" id="KW-0255">Endonuclease</keyword>
<keyword evidence="3" id="KW-0238">DNA-binding</keyword>
<evidence type="ECO:0000256" key="2">
    <source>
        <dbReference type="ARBA" id="ARBA00022747"/>
    </source>
</evidence>
<dbReference type="CDD" id="cd17262">
    <property type="entry name" value="RMtype1_S_Aco12261I-TRD2-CR2"/>
    <property type="match status" value="1"/>
</dbReference>
<keyword evidence="2" id="KW-0680">Restriction system</keyword>
<dbReference type="PANTHER" id="PTHR43140:SF1">
    <property type="entry name" value="TYPE I RESTRICTION ENZYME ECOKI SPECIFICITY SUBUNIT"/>
    <property type="match status" value="1"/>
</dbReference>
<keyword evidence="5" id="KW-0378">Hydrolase</keyword>
<dbReference type="GO" id="GO:0004519">
    <property type="term" value="F:endonuclease activity"/>
    <property type="evidence" value="ECO:0007669"/>
    <property type="project" value="UniProtKB-KW"/>
</dbReference>
<reference evidence="5 6" key="1">
    <citation type="submission" date="2019-04" db="EMBL/GenBank/DDBJ databases">
        <title>A reverse ecology approach based on a biological definition of microbial populations.</title>
        <authorList>
            <person name="Arevalo P."/>
            <person name="Vaninsberghe D."/>
            <person name="Elsherbini J."/>
            <person name="Gore J."/>
            <person name="Polz M."/>
        </authorList>
    </citation>
    <scope>NUCLEOTIDE SEQUENCE [LARGE SCALE GENOMIC DNA]</scope>
    <source>
        <strain evidence="5 6">10N.222.48.A1</strain>
    </source>
</reference>
<name>A0A4U2EIZ3_9VIBR</name>
<dbReference type="Pfam" id="PF01420">
    <property type="entry name" value="Methylase_S"/>
    <property type="match status" value="1"/>
</dbReference>
<dbReference type="GO" id="GO:0009307">
    <property type="term" value="P:DNA restriction-modification system"/>
    <property type="evidence" value="ECO:0007669"/>
    <property type="project" value="UniProtKB-KW"/>
</dbReference>
<dbReference type="InterPro" id="IPR000055">
    <property type="entry name" value="Restrct_endonuc_typeI_TRD"/>
</dbReference>
<dbReference type="Gene3D" id="3.90.220.20">
    <property type="entry name" value="DNA methylase specificity domains"/>
    <property type="match status" value="2"/>
</dbReference>
<evidence type="ECO:0000313" key="6">
    <source>
        <dbReference type="Proteomes" id="UP000305840"/>
    </source>
</evidence>
<dbReference type="InterPro" id="IPR051212">
    <property type="entry name" value="Type-I_RE_S_subunit"/>
</dbReference>
<dbReference type="RefSeq" id="WP_136994835.1">
    <property type="nucleotide sequence ID" value="NZ_SYVO01000128.1"/>
</dbReference>
<organism evidence="5 6">
    <name type="scientific">Vibrio lentus</name>
    <dbReference type="NCBI Taxonomy" id="136468"/>
    <lineage>
        <taxon>Bacteria</taxon>
        <taxon>Pseudomonadati</taxon>
        <taxon>Pseudomonadota</taxon>
        <taxon>Gammaproteobacteria</taxon>
        <taxon>Vibrionales</taxon>
        <taxon>Vibrionaceae</taxon>
        <taxon>Vibrio</taxon>
    </lineage>
</organism>
<keyword evidence="5" id="KW-0540">Nuclease</keyword>
<dbReference type="SUPFAM" id="SSF116734">
    <property type="entry name" value="DNA methylase specificity domain"/>
    <property type="match status" value="2"/>
</dbReference>
<dbReference type="GO" id="GO:0003677">
    <property type="term" value="F:DNA binding"/>
    <property type="evidence" value="ECO:0007669"/>
    <property type="project" value="UniProtKB-KW"/>
</dbReference>
<comment type="similarity">
    <text evidence="1">Belongs to the type-I restriction system S methylase family.</text>
</comment>
<evidence type="ECO:0000256" key="3">
    <source>
        <dbReference type="ARBA" id="ARBA00023125"/>
    </source>
</evidence>
<evidence type="ECO:0000256" key="1">
    <source>
        <dbReference type="ARBA" id="ARBA00010923"/>
    </source>
</evidence>
<dbReference type="PANTHER" id="PTHR43140">
    <property type="entry name" value="TYPE-1 RESTRICTION ENZYME ECOKI SPECIFICITY PROTEIN"/>
    <property type="match status" value="1"/>
</dbReference>
<accession>A0A4U2EIZ3</accession>
<gene>
    <name evidence="5" type="ORF">FCV91_23940</name>
</gene>
<dbReference type="AlphaFoldDB" id="A0A4U2EIZ3"/>
<dbReference type="InterPro" id="IPR044946">
    <property type="entry name" value="Restrct_endonuc_typeI_TRD_sf"/>
</dbReference>
<protein>
    <submittedName>
        <fullName evidence="5">Restriction endonuclease subunit S</fullName>
    </submittedName>
</protein>